<feature type="non-terminal residue" evidence="2">
    <location>
        <position position="265"/>
    </location>
</feature>
<evidence type="ECO:0000256" key="1">
    <source>
        <dbReference type="SAM" id="MobiDB-lite"/>
    </source>
</evidence>
<sequence>MNDKSSTSTSGCIHNDSAEPNLDEPFSHGSSFSFPTSTIRVDGRELPEDLRIWRPSEYADIATLSLDDVYRMPICGHSATANNDKEAQSNLASIGNGLEGVLHKVETTFSSLACLSTLCLVDNLINFFTIITYIIHFVSENHSHFHTGRNEIGMELDMAFQLQNELFRRLPPTDIRRIINLLIDNVLSKARTNYPGLDCLRAFAFLAVSPLLDTPRFPNLSTKVTSSGSSTNSAHNNGTATDSVSENAGLDLAASGTPYGKQTGG</sequence>
<dbReference type="EMBL" id="CAAALY010049702">
    <property type="protein sequence ID" value="VEL21122.1"/>
    <property type="molecule type" value="Genomic_DNA"/>
</dbReference>
<dbReference type="Proteomes" id="UP000784294">
    <property type="component" value="Unassembled WGS sequence"/>
</dbReference>
<evidence type="ECO:0000313" key="3">
    <source>
        <dbReference type="Proteomes" id="UP000784294"/>
    </source>
</evidence>
<comment type="caution">
    <text evidence="2">The sequence shown here is derived from an EMBL/GenBank/DDBJ whole genome shotgun (WGS) entry which is preliminary data.</text>
</comment>
<organism evidence="2 3">
    <name type="scientific">Protopolystoma xenopodis</name>
    <dbReference type="NCBI Taxonomy" id="117903"/>
    <lineage>
        <taxon>Eukaryota</taxon>
        <taxon>Metazoa</taxon>
        <taxon>Spiralia</taxon>
        <taxon>Lophotrochozoa</taxon>
        <taxon>Platyhelminthes</taxon>
        <taxon>Monogenea</taxon>
        <taxon>Polyopisthocotylea</taxon>
        <taxon>Polystomatidea</taxon>
        <taxon>Polystomatidae</taxon>
        <taxon>Protopolystoma</taxon>
    </lineage>
</organism>
<protein>
    <submittedName>
        <fullName evidence="2">Uncharacterized protein</fullName>
    </submittedName>
</protein>
<dbReference type="OrthoDB" id="6250131at2759"/>
<proteinExistence type="predicted"/>
<feature type="region of interest" description="Disordered" evidence="1">
    <location>
        <begin position="222"/>
        <end position="265"/>
    </location>
</feature>
<evidence type="ECO:0000313" key="2">
    <source>
        <dbReference type="EMBL" id="VEL21122.1"/>
    </source>
</evidence>
<keyword evidence="3" id="KW-1185">Reference proteome</keyword>
<name>A0A3S5FDU5_9PLAT</name>
<accession>A0A3S5FDU5</accession>
<feature type="compositionally biased region" description="Polar residues" evidence="1">
    <location>
        <begin position="1"/>
        <end position="12"/>
    </location>
</feature>
<feature type="region of interest" description="Disordered" evidence="1">
    <location>
        <begin position="1"/>
        <end position="30"/>
    </location>
</feature>
<feature type="compositionally biased region" description="Polar residues" evidence="1">
    <location>
        <begin position="222"/>
        <end position="246"/>
    </location>
</feature>
<reference evidence="2" key="1">
    <citation type="submission" date="2018-11" db="EMBL/GenBank/DDBJ databases">
        <authorList>
            <consortium name="Pathogen Informatics"/>
        </authorList>
    </citation>
    <scope>NUCLEOTIDE SEQUENCE</scope>
</reference>
<gene>
    <name evidence="2" type="ORF">PXEA_LOCUS14562</name>
</gene>
<dbReference type="AlphaFoldDB" id="A0A3S5FDU5"/>